<comment type="caution">
    <text evidence="1">The sequence shown here is derived from an EMBL/GenBank/DDBJ whole genome shotgun (WGS) entry which is preliminary data.</text>
</comment>
<proteinExistence type="predicted"/>
<evidence type="ECO:0000313" key="1">
    <source>
        <dbReference type="EMBL" id="MBW4666545.1"/>
    </source>
</evidence>
<dbReference type="EMBL" id="JAHHGZ010000003">
    <property type="protein sequence ID" value="MBW4666545.1"/>
    <property type="molecule type" value="Genomic_DNA"/>
</dbReference>
<sequence length="192" mass="22221">MAWEEFERNGTVGISGDRPVDEMMLALKRISTAYEDRFSRKPTVEELLYALETVLTTHPTRYVSDTEGLKLGEIMIKPNDHEKGLDDIDITQYEGVYTEATTPGYYVVLQRSQNGHNPLKTEVIKIPTLELQKHTLICKYEVLKNDITDEIAQLLIKKVLLNEYCDNFYKKQANTIDFVNLKFNTHNKIVYN</sequence>
<evidence type="ECO:0000313" key="2">
    <source>
        <dbReference type="Proteomes" id="UP000729701"/>
    </source>
</evidence>
<reference evidence="1" key="1">
    <citation type="submission" date="2021-05" db="EMBL/GenBank/DDBJ databases">
        <authorList>
            <person name="Pietrasiak N."/>
            <person name="Ward R."/>
            <person name="Stajich J.E."/>
            <person name="Kurbessoian T."/>
        </authorList>
    </citation>
    <scope>NUCLEOTIDE SEQUENCE</scope>
    <source>
        <strain evidence="1">GSE-NOS-MK-12-04C</strain>
    </source>
</reference>
<reference evidence="1" key="2">
    <citation type="journal article" date="2022" name="Microbiol. Resour. Announc.">
        <title>Metagenome Sequencing to Explore Phylogenomics of Terrestrial Cyanobacteria.</title>
        <authorList>
            <person name="Ward R.D."/>
            <person name="Stajich J.E."/>
            <person name="Johansen J.R."/>
            <person name="Huntemann M."/>
            <person name="Clum A."/>
            <person name="Foster B."/>
            <person name="Foster B."/>
            <person name="Roux S."/>
            <person name="Palaniappan K."/>
            <person name="Varghese N."/>
            <person name="Mukherjee S."/>
            <person name="Reddy T.B.K."/>
            <person name="Daum C."/>
            <person name="Copeland A."/>
            <person name="Chen I.A."/>
            <person name="Ivanova N.N."/>
            <person name="Kyrpides N.C."/>
            <person name="Shapiro N."/>
            <person name="Eloe-Fadrosh E.A."/>
            <person name="Pietrasiak N."/>
        </authorList>
    </citation>
    <scope>NUCLEOTIDE SEQUENCE</scope>
    <source>
        <strain evidence="1">GSE-NOS-MK-12-04C</strain>
    </source>
</reference>
<accession>A0A951QIK5</accession>
<gene>
    <name evidence="1" type="ORF">KME60_03655</name>
</gene>
<organism evidence="1 2">
    <name type="scientific">Cyanomargarita calcarea GSE-NOS-MK-12-04C</name>
    <dbReference type="NCBI Taxonomy" id="2839659"/>
    <lineage>
        <taxon>Bacteria</taxon>
        <taxon>Bacillati</taxon>
        <taxon>Cyanobacteriota</taxon>
        <taxon>Cyanophyceae</taxon>
        <taxon>Nostocales</taxon>
        <taxon>Cyanomargaritaceae</taxon>
        <taxon>Cyanomargarita</taxon>
    </lineage>
</organism>
<dbReference type="Proteomes" id="UP000729701">
    <property type="component" value="Unassembled WGS sequence"/>
</dbReference>
<dbReference type="AlphaFoldDB" id="A0A951QIK5"/>
<name>A0A951QIK5_9CYAN</name>
<protein>
    <submittedName>
        <fullName evidence="1">Uncharacterized protein</fullName>
    </submittedName>
</protein>